<gene>
    <name evidence="1" type="ORF">CKO28_00840</name>
</gene>
<evidence type="ECO:0000313" key="2">
    <source>
        <dbReference type="Proteomes" id="UP001296873"/>
    </source>
</evidence>
<keyword evidence="2" id="KW-1185">Reference proteome</keyword>
<reference evidence="1 2" key="1">
    <citation type="journal article" date="2020" name="Microorganisms">
        <title>Osmotic Adaptation and Compatible Solute Biosynthesis of Phototrophic Bacteria as Revealed from Genome Analyses.</title>
        <authorList>
            <person name="Imhoff J.F."/>
            <person name="Rahn T."/>
            <person name="Kunzel S."/>
            <person name="Keller A."/>
            <person name="Neulinger S.C."/>
        </authorList>
    </citation>
    <scope>NUCLEOTIDE SEQUENCE [LARGE SCALE GENOMIC DNA]</scope>
    <source>
        <strain evidence="1 2">DSM 9895</strain>
    </source>
</reference>
<comment type="caution">
    <text evidence="1">The sequence shown here is derived from an EMBL/GenBank/DDBJ whole genome shotgun (WGS) entry which is preliminary data.</text>
</comment>
<organism evidence="1 2">
    <name type="scientific">Rhodovibrio sodomensis</name>
    <dbReference type="NCBI Taxonomy" id="1088"/>
    <lineage>
        <taxon>Bacteria</taxon>
        <taxon>Pseudomonadati</taxon>
        <taxon>Pseudomonadota</taxon>
        <taxon>Alphaproteobacteria</taxon>
        <taxon>Rhodospirillales</taxon>
        <taxon>Rhodovibrionaceae</taxon>
        <taxon>Rhodovibrio</taxon>
    </lineage>
</organism>
<proteinExistence type="predicted"/>
<sequence length="66" mass="7410">MPRRTDDEAKDIPGFLTLAGVYERDTAEAWARNPGPVEEAMHGMRKIAAIYVRGMIKTGIRHRDNG</sequence>
<name>A0ABS1DAF9_9PROT</name>
<accession>A0ABS1DAF9</accession>
<dbReference type="RefSeq" id="WP_200338637.1">
    <property type="nucleotide sequence ID" value="NZ_NRRL01000001.1"/>
</dbReference>
<protein>
    <recommendedName>
        <fullName evidence="3">Antitoxin Xre/MbcA/ParS-like toxin-binding domain-containing protein</fullName>
    </recommendedName>
</protein>
<dbReference type="Proteomes" id="UP001296873">
    <property type="component" value="Unassembled WGS sequence"/>
</dbReference>
<evidence type="ECO:0000313" key="1">
    <source>
        <dbReference type="EMBL" id="MBK1666588.1"/>
    </source>
</evidence>
<evidence type="ECO:0008006" key="3">
    <source>
        <dbReference type="Google" id="ProtNLM"/>
    </source>
</evidence>
<dbReference type="EMBL" id="NRRL01000001">
    <property type="protein sequence ID" value="MBK1666588.1"/>
    <property type="molecule type" value="Genomic_DNA"/>
</dbReference>